<dbReference type="Gene3D" id="3.30.56.70">
    <property type="entry name" value="N2,N2-dimethylguanosine tRNA methyltransferase, C-terminal domain"/>
    <property type="match status" value="1"/>
</dbReference>
<comment type="catalytic activity">
    <reaction evidence="8">
        <text>guanosine(26) in tRNA + 2 S-adenosyl-L-methionine = N(2)-dimethylguanosine(26) in tRNA + 2 S-adenosyl-L-homocysteine + 2 H(+)</text>
        <dbReference type="Rhea" id="RHEA:43140"/>
        <dbReference type="Rhea" id="RHEA-COMP:10359"/>
        <dbReference type="Rhea" id="RHEA-COMP:10360"/>
        <dbReference type="ChEBI" id="CHEBI:15378"/>
        <dbReference type="ChEBI" id="CHEBI:57856"/>
        <dbReference type="ChEBI" id="CHEBI:59789"/>
        <dbReference type="ChEBI" id="CHEBI:74269"/>
        <dbReference type="ChEBI" id="CHEBI:74513"/>
        <dbReference type="EC" id="2.1.1.216"/>
    </reaction>
</comment>
<evidence type="ECO:0000256" key="11">
    <source>
        <dbReference type="ARBA" id="ARBA00083299"/>
    </source>
</evidence>
<dbReference type="PANTHER" id="PTHR10631:SF3">
    <property type="entry name" value="TRNA (GUANINE(26)-N(2))-DIMETHYLTRANSFERASE"/>
    <property type="match status" value="1"/>
</dbReference>
<dbReference type="InterPro" id="IPR042296">
    <property type="entry name" value="tRNA_met_Trm1_C"/>
</dbReference>
<dbReference type="GO" id="GO:0000049">
    <property type="term" value="F:tRNA binding"/>
    <property type="evidence" value="ECO:0007669"/>
    <property type="project" value="UniProtKB-UniRule"/>
</dbReference>
<feature type="compositionally biased region" description="Basic and acidic residues" evidence="13">
    <location>
        <begin position="88"/>
        <end position="97"/>
    </location>
</feature>
<evidence type="ECO:0000256" key="1">
    <source>
        <dbReference type="ARBA" id="ARBA00022555"/>
    </source>
</evidence>
<feature type="region of interest" description="Disordered" evidence="13">
    <location>
        <begin position="88"/>
        <end position="178"/>
    </location>
</feature>
<dbReference type="FunFam" id="3.30.56.70:FF:000001">
    <property type="entry name" value="tRNA (guanine(26)-N(2))-dimethyltransferase"/>
    <property type="match status" value="1"/>
</dbReference>
<evidence type="ECO:0000256" key="5">
    <source>
        <dbReference type="ARBA" id="ARBA00022694"/>
    </source>
</evidence>
<keyword evidence="15" id="KW-1185">Reference proteome</keyword>
<keyword evidence="1 12" id="KW-0820">tRNA-binding</keyword>
<dbReference type="GO" id="GO:0160104">
    <property type="term" value="F:tRNA (guanine(26)-N2)-dimethyltransferase activity"/>
    <property type="evidence" value="ECO:0007669"/>
    <property type="project" value="UniProtKB-EC"/>
</dbReference>
<evidence type="ECO:0000256" key="12">
    <source>
        <dbReference type="PROSITE-ProRule" id="PRU00958"/>
    </source>
</evidence>
<dbReference type="InterPro" id="IPR029063">
    <property type="entry name" value="SAM-dependent_MTases_sf"/>
</dbReference>
<name>A0AAN6LVQ4_9PLEO</name>
<dbReference type="Pfam" id="PF02005">
    <property type="entry name" value="TRM"/>
    <property type="match status" value="2"/>
</dbReference>
<proteinExistence type="inferred from homology"/>
<feature type="compositionally biased region" description="Basic and acidic residues" evidence="13">
    <location>
        <begin position="649"/>
        <end position="658"/>
    </location>
</feature>
<evidence type="ECO:0000256" key="9">
    <source>
        <dbReference type="ARBA" id="ARBA00077143"/>
    </source>
</evidence>
<dbReference type="Gene3D" id="3.40.50.150">
    <property type="entry name" value="Vaccinia Virus protein VP39"/>
    <property type="match status" value="1"/>
</dbReference>
<accession>A0AAN6LVQ4</accession>
<evidence type="ECO:0000256" key="3">
    <source>
        <dbReference type="ARBA" id="ARBA00022679"/>
    </source>
</evidence>
<dbReference type="GO" id="GO:0002940">
    <property type="term" value="P:tRNA N2-guanine methylation"/>
    <property type="evidence" value="ECO:0007669"/>
    <property type="project" value="TreeGrafter"/>
</dbReference>
<feature type="compositionally biased region" description="Polar residues" evidence="13">
    <location>
        <begin position="630"/>
        <end position="645"/>
    </location>
</feature>
<protein>
    <recommendedName>
        <fullName evidence="7">tRNA (guanine(26)-N(2))-dimethyltransferase</fullName>
        <ecNumber evidence="7">2.1.1.216</ecNumber>
    </recommendedName>
    <alternativeName>
        <fullName evidence="10">tRNA 2,2-dimethylguanosine-26 methyltransferase</fullName>
    </alternativeName>
    <alternativeName>
        <fullName evidence="9">tRNA(guanine-26,N(2)-N(2)) methyltransferase</fullName>
    </alternativeName>
    <alternativeName>
        <fullName evidence="11">tRNA(m(2,2)G26)dimethyltransferase</fullName>
    </alternativeName>
</protein>
<reference evidence="14 15" key="1">
    <citation type="submission" date="2021-02" db="EMBL/GenBank/DDBJ databases">
        <title>Genome assembly of Pseudopithomyces chartarum.</title>
        <authorList>
            <person name="Jauregui R."/>
            <person name="Singh J."/>
            <person name="Voisey C."/>
        </authorList>
    </citation>
    <scope>NUCLEOTIDE SEQUENCE [LARGE SCALE GENOMIC DNA]</scope>
    <source>
        <strain evidence="14 15">AGR01</strain>
    </source>
</reference>
<keyword evidence="4 12" id="KW-0949">S-adenosyl-L-methionine</keyword>
<dbReference type="SUPFAM" id="SSF53335">
    <property type="entry name" value="S-adenosyl-L-methionine-dependent methyltransferases"/>
    <property type="match status" value="1"/>
</dbReference>
<evidence type="ECO:0000256" key="7">
    <source>
        <dbReference type="ARBA" id="ARBA00039099"/>
    </source>
</evidence>
<dbReference type="InterPro" id="IPR002905">
    <property type="entry name" value="Trm1"/>
</dbReference>
<evidence type="ECO:0000256" key="2">
    <source>
        <dbReference type="ARBA" id="ARBA00022603"/>
    </source>
</evidence>
<dbReference type="GO" id="GO:0005634">
    <property type="term" value="C:nucleus"/>
    <property type="evidence" value="ECO:0007669"/>
    <property type="project" value="TreeGrafter"/>
</dbReference>
<evidence type="ECO:0000313" key="14">
    <source>
        <dbReference type="EMBL" id="KAK3203101.1"/>
    </source>
</evidence>
<dbReference type="EMBL" id="WVTA01000011">
    <property type="protein sequence ID" value="KAK3203101.1"/>
    <property type="molecule type" value="Genomic_DNA"/>
</dbReference>
<evidence type="ECO:0000256" key="10">
    <source>
        <dbReference type="ARBA" id="ARBA00082896"/>
    </source>
</evidence>
<sequence length="695" mass="76451">MAETQQVSIEAPPRVGQSISHEGKEYTTIKEGLAHILVPHDTPTSTDPRMSKEETQKQQVFYNPIQQFNRDLSVLSIKTFGEDLILRRQEKHEQQKKKADKRKKKADQKSGNGGNQVPEASGEGDGVSSSKRKLNESEATESTEEAAAKRRKSAQDNEDTEMSGVDGANATSAGAEQSAPWKAPFTILDALSATGLRALRYAKEIPFATSVTANDMSEKATKSIALNVKHNKLESKIQAHTGNAIAYMYSYCDRKGYDVIDLDPYGTASPFIDSAIQAINDEGMLCVTCTDSAIFASHGYLEKTFSLYGGLPLTGDSCHEGGLRLILHAIAQSAARYGMAIEPLLSLSIDYYIRVFVRVRKSPNDVKFLAGKTMLVYHCDKGCGAWKTQFLARHREQKAKNNSTFYKYGFAHGPSADEHCEHCGFKTHLSGPMYGGPLHNPEFIKRVLAQLKDADRETYPTMDRIEGMLHTALEEITFGAEDKAAKNKETQSLDPLIPKADPSVQDHHPFFFTTSSASRTVHCSAPPTAALRGALRHAGFRVTMSHCKPGSIKTDASWRDVWHIMLEWVRQKAPLKNPLKQNSPGHAIMSKASAHQTASTKENEKRDQPAAATSAAEEAASPGQMLDSALNGTGSGTENTEQAGQGSNGEDRPSYLDVNFDVKFDESLGRDMDRGKYVRYQVAPRENWGPMSRAR</sequence>
<feature type="compositionally biased region" description="Low complexity" evidence="13">
    <location>
        <begin position="610"/>
        <end position="621"/>
    </location>
</feature>
<dbReference type="Proteomes" id="UP001280581">
    <property type="component" value="Unassembled WGS sequence"/>
</dbReference>
<keyword evidence="2 12" id="KW-0489">Methyltransferase</keyword>
<evidence type="ECO:0000256" key="8">
    <source>
        <dbReference type="ARBA" id="ARBA00051897"/>
    </source>
</evidence>
<comment type="caution">
    <text evidence="14">The sequence shown here is derived from an EMBL/GenBank/DDBJ whole genome shotgun (WGS) entry which is preliminary data.</text>
</comment>
<organism evidence="14 15">
    <name type="scientific">Pseudopithomyces chartarum</name>
    <dbReference type="NCBI Taxonomy" id="1892770"/>
    <lineage>
        <taxon>Eukaryota</taxon>
        <taxon>Fungi</taxon>
        <taxon>Dikarya</taxon>
        <taxon>Ascomycota</taxon>
        <taxon>Pezizomycotina</taxon>
        <taxon>Dothideomycetes</taxon>
        <taxon>Pleosporomycetidae</taxon>
        <taxon>Pleosporales</taxon>
        <taxon>Massarineae</taxon>
        <taxon>Didymosphaeriaceae</taxon>
        <taxon>Pseudopithomyces</taxon>
    </lineage>
</organism>
<evidence type="ECO:0000256" key="6">
    <source>
        <dbReference type="ARBA" id="ARBA00022884"/>
    </source>
</evidence>
<feature type="region of interest" description="Disordered" evidence="13">
    <location>
        <begin position="576"/>
        <end position="658"/>
    </location>
</feature>
<evidence type="ECO:0000256" key="13">
    <source>
        <dbReference type="SAM" id="MobiDB-lite"/>
    </source>
</evidence>
<comment type="similarity">
    <text evidence="12">Belongs to the class I-like SAM-binding methyltransferase superfamily. Trm1 family.</text>
</comment>
<dbReference type="AlphaFoldDB" id="A0AAN6LVQ4"/>
<evidence type="ECO:0000256" key="4">
    <source>
        <dbReference type="ARBA" id="ARBA00022691"/>
    </source>
</evidence>
<gene>
    <name evidence="14" type="ORF">GRF29_112g274548</name>
</gene>
<dbReference type="EC" id="2.1.1.216" evidence="7"/>
<keyword evidence="3 12" id="KW-0808">Transferase</keyword>
<evidence type="ECO:0000313" key="15">
    <source>
        <dbReference type="Proteomes" id="UP001280581"/>
    </source>
</evidence>
<keyword evidence="6 12" id="KW-0694">RNA-binding</keyword>
<dbReference type="PROSITE" id="PS51626">
    <property type="entry name" value="SAM_MT_TRM1"/>
    <property type="match status" value="1"/>
</dbReference>
<feature type="region of interest" description="Disordered" evidence="13">
    <location>
        <begin position="39"/>
        <end position="58"/>
    </location>
</feature>
<keyword evidence="5 12" id="KW-0819">tRNA processing</keyword>
<dbReference type="PANTHER" id="PTHR10631">
    <property type="entry name" value="N 2 ,N 2 -DIMETHYLGUANOSINE TRNA METHYLTRANSFERASE"/>
    <property type="match status" value="1"/>
</dbReference>
<feature type="region of interest" description="Disordered" evidence="13">
    <location>
        <begin position="1"/>
        <end position="22"/>
    </location>
</feature>
<dbReference type="NCBIfam" id="TIGR00308">
    <property type="entry name" value="TRM1"/>
    <property type="match status" value="1"/>
</dbReference>